<reference evidence="3 4" key="1">
    <citation type="submission" date="2024-03" db="EMBL/GenBank/DDBJ databases">
        <title>Complete genome sequence of the green alga Chloropicon roscoffensis RCC1871.</title>
        <authorList>
            <person name="Lemieux C."/>
            <person name="Pombert J.-F."/>
            <person name="Otis C."/>
            <person name="Turmel M."/>
        </authorList>
    </citation>
    <scope>NUCLEOTIDE SEQUENCE [LARGE SCALE GENOMIC DNA]</scope>
    <source>
        <strain evidence="3 4">RCC1871</strain>
    </source>
</reference>
<dbReference type="Proteomes" id="UP001472866">
    <property type="component" value="Chromosome 02"/>
</dbReference>
<gene>
    <name evidence="3" type="ORF">HKI87_02g09750</name>
</gene>
<keyword evidence="4" id="KW-1185">Reference proteome</keyword>
<evidence type="ECO:0000256" key="1">
    <source>
        <dbReference type="SAM" id="MobiDB-lite"/>
    </source>
</evidence>
<feature type="region of interest" description="Disordered" evidence="1">
    <location>
        <begin position="271"/>
        <end position="306"/>
    </location>
</feature>
<feature type="compositionally biased region" description="Low complexity" evidence="1">
    <location>
        <begin position="284"/>
        <end position="305"/>
    </location>
</feature>
<protein>
    <submittedName>
        <fullName evidence="3">Trifunctional UDP-glucose 4,6-dehydratase/UDP-4-keto-6-deoxy-D-glucose 3,5-epimerase/UDP-4-keto-L-rhamnose-reductase</fullName>
    </submittedName>
</protein>
<dbReference type="PANTHER" id="PTHR10491">
    <property type="entry name" value="DTDP-4-DEHYDRORHAMNOSE REDUCTASE"/>
    <property type="match status" value="1"/>
</dbReference>
<dbReference type="GO" id="GO:0048270">
    <property type="term" value="F:methionine adenosyltransferase regulator activity"/>
    <property type="evidence" value="ECO:0007669"/>
    <property type="project" value="TreeGrafter"/>
</dbReference>
<dbReference type="InterPro" id="IPR036291">
    <property type="entry name" value="NAD(P)-bd_dom_sf"/>
</dbReference>
<feature type="compositionally biased region" description="Basic and acidic residues" evidence="1">
    <location>
        <begin position="271"/>
        <end position="283"/>
    </location>
</feature>
<dbReference type="InterPro" id="IPR005913">
    <property type="entry name" value="dTDP_dehydrorham_reduct"/>
</dbReference>
<proteinExistence type="predicted"/>
<name>A0AAX4P0Z1_9CHLO</name>
<dbReference type="AlphaFoldDB" id="A0AAX4P0Z1"/>
<evidence type="ECO:0000313" key="4">
    <source>
        <dbReference type="Proteomes" id="UP001472866"/>
    </source>
</evidence>
<dbReference type="Pfam" id="PF04321">
    <property type="entry name" value="RmlD_sub_bind"/>
    <property type="match status" value="1"/>
</dbReference>
<sequence length="623" mass="67569">MVENESSSQRGHAFVSIETQESARMDEKNVKVVEPNEAYENTVTNVLRRESEQALLPRAQIGGETDSMDAAAGSALGISPPGATVGDARTESEELRDTVSLKPRAGVAPGESSRNFLPDFTGHWRVDEVWNLDPLLAAAGAPWIVRKLLYRSFSRARMNIVQKKNVLLVEDKSIPKDKKSGSMLRFVEGVDNHRKDAYGFKILERCRWHFDQDLGRFVWTLETHGYHPREMGPVVSKYYLSRGNGDLGARRVVLVSEVSFDGEMMKRHWLREDGMGEESKGEGESMVPGAAPASASTAPPKSFASLDLGRGEQGSLSGGVKVLVYGRGGWLACQVAQVLVREGVDFEFGEGRLEDAKEVARCLDEAKPTHVINAAGVTPGEGGEGGGVDAGAAVSSNVAGAANLGALCYSRGLHLTHFSELDPPSSPKRPSLSMYHWTKKKGEECLSPFLGSVLIVRLGLTITGDLKHPSSGFARLVRTALEGGPLGREPRRVSCLPELLPMAVKMCRERRTGKVDLVNPGRVSEHALFTLIRSRVMPDLEWEAPDLPVNGAGSKEGKEGDGKLEGALAVRESLEEYVLAPNDPEQGEVERKTAVGFLCGLGACAPINCFNVYDSCQHSFNHV</sequence>
<dbReference type="PANTHER" id="PTHR10491:SF4">
    <property type="entry name" value="METHIONINE ADENOSYLTRANSFERASE 2 SUBUNIT BETA"/>
    <property type="match status" value="1"/>
</dbReference>
<dbReference type="EMBL" id="CP151502">
    <property type="protein sequence ID" value="WZN59449.1"/>
    <property type="molecule type" value="Genomic_DNA"/>
</dbReference>
<feature type="domain" description="RmlD-like substrate binding" evidence="2">
    <location>
        <begin position="321"/>
        <end position="419"/>
    </location>
</feature>
<evidence type="ECO:0000259" key="2">
    <source>
        <dbReference type="Pfam" id="PF04321"/>
    </source>
</evidence>
<dbReference type="SUPFAM" id="SSF51735">
    <property type="entry name" value="NAD(P)-binding Rossmann-fold domains"/>
    <property type="match status" value="1"/>
</dbReference>
<accession>A0AAX4P0Z1</accession>
<evidence type="ECO:0000313" key="3">
    <source>
        <dbReference type="EMBL" id="WZN59449.1"/>
    </source>
</evidence>
<dbReference type="GO" id="GO:0048269">
    <property type="term" value="C:methionine adenosyltransferase complex"/>
    <property type="evidence" value="ECO:0007669"/>
    <property type="project" value="TreeGrafter"/>
</dbReference>
<dbReference type="Gene3D" id="3.40.50.720">
    <property type="entry name" value="NAD(P)-binding Rossmann-like Domain"/>
    <property type="match status" value="1"/>
</dbReference>
<organism evidence="3 4">
    <name type="scientific">Chloropicon roscoffensis</name>
    <dbReference type="NCBI Taxonomy" id="1461544"/>
    <lineage>
        <taxon>Eukaryota</taxon>
        <taxon>Viridiplantae</taxon>
        <taxon>Chlorophyta</taxon>
        <taxon>Chloropicophyceae</taxon>
        <taxon>Chloropicales</taxon>
        <taxon>Chloropicaceae</taxon>
        <taxon>Chloropicon</taxon>
    </lineage>
</organism>
<dbReference type="InterPro" id="IPR029903">
    <property type="entry name" value="RmlD-like-bd"/>
</dbReference>
<dbReference type="GO" id="GO:0006556">
    <property type="term" value="P:S-adenosylmethionine biosynthetic process"/>
    <property type="evidence" value="ECO:0007669"/>
    <property type="project" value="TreeGrafter"/>
</dbReference>